<dbReference type="EMBL" id="JWIO01000003">
    <property type="protein sequence ID" value="KLL12582.1"/>
    <property type="molecule type" value="Genomic_DNA"/>
</dbReference>
<evidence type="ECO:0000313" key="1">
    <source>
        <dbReference type="EMBL" id="KLL12582.1"/>
    </source>
</evidence>
<dbReference type="InterPro" id="IPR005543">
    <property type="entry name" value="PASTA_dom"/>
</dbReference>
<comment type="caution">
    <text evidence="1">The sequence shown here is derived from an EMBL/GenBank/DDBJ whole genome shotgun (WGS) entry which is preliminary data.</text>
</comment>
<organism evidence="1 2">
    <name type="scientific">Protofrankia coriariae</name>
    <dbReference type="NCBI Taxonomy" id="1562887"/>
    <lineage>
        <taxon>Bacteria</taxon>
        <taxon>Bacillati</taxon>
        <taxon>Actinomycetota</taxon>
        <taxon>Actinomycetes</taxon>
        <taxon>Frankiales</taxon>
        <taxon>Frankiaceae</taxon>
        <taxon>Protofrankia</taxon>
    </lineage>
</organism>
<name>A0ABR5F7A8_9ACTN</name>
<accession>A0ABR5F7A8</accession>
<reference evidence="1 2" key="1">
    <citation type="submission" date="2014-12" db="EMBL/GenBank/DDBJ databases">
        <title>Frankia sp. BMG5.1 draft genome.</title>
        <authorList>
            <person name="Gtari M."/>
            <person name="Ghodhbane-Gtari F."/>
            <person name="Nouioui I."/>
            <person name="Ktari A."/>
            <person name="Hezbri K."/>
            <person name="Mimouni W."/>
            <person name="Sbissi I."/>
            <person name="Ayari A."/>
            <person name="Yamanaka T."/>
            <person name="Normand P."/>
            <person name="Tisa L.S."/>
            <person name="Boudabous A."/>
        </authorList>
    </citation>
    <scope>NUCLEOTIDE SEQUENCE [LARGE SCALE GENOMIC DNA]</scope>
    <source>
        <strain evidence="1 2">BMG5.1</strain>
    </source>
</reference>
<evidence type="ECO:0000313" key="2">
    <source>
        <dbReference type="Proteomes" id="UP000035425"/>
    </source>
</evidence>
<dbReference type="Gene3D" id="3.30.10.20">
    <property type="match status" value="1"/>
</dbReference>
<keyword evidence="2" id="KW-1185">Reference proteome</keyword>
<proteinExistence type="predicted"/>
<dbReference type="Proteomes" id="UP000035425">
    <property type="component" value="Unassembled WGS sequence"/>
</dbReference>
<dbReference type="CDD" id="cd06577">
    <property type="entry name" value="PASTA_pknB"/>
    <property type="match status" value="1"/>
</dbReference>
<protein>
    <recommendedName>
        <fullName evidence="3">PASTA domain-containing protein</fullName>
    </recommendedName>
</protein>
<evidence type="ECO:0008006" key="3">
    <source>
        <dbReference type="Google" id="ProtNLM"/>
    </source>
</evidence>
<sequence length="143" mass="14729">MVHSTTTLPAAQATVPNLYGATRSEATAILHQAGFYNISFSEGCSTSGLHDVVNSQTPAAGVITAVTARVGMHIHILGCVSISNVVGWRMDNALDHLRRTGWTPVAGNGGCVSGDNGVVATMVPRGGSFARPGSQVRLDPGCL</sequence>
<gene>
    <name evidence="1" type="ORF">FrCorBMG51_02445</name>
</gene>
<dbReference type="RefSeq" id="WP_047221516.1">
    <property type="nucleotide sequence ID" value="NZ_JWIO01000003.1"/>
</dbReference>